<evidence type="ECO:0000256" key="6">
    <source>
        <dbReference type="PIRNR" id="PIRNR018968"/>
    </source>
</evidence>
<dbReference type="InterPro" id="IPR027022">
    <property type="entry name" value="ABC_permease_BceB-typ"/>
</dbReference>
<keyword evidence="6" id="KW-0813">Transport</keyword>
<dbReference type="Proteomes" id="UP000004410">
    <property type="component" value="Unassembled WGS sequence"/>
</dbReference>
<feature type="transmembrane region" description="Helical" evidence="6">
    <location>
        <begin position="618"/>
        <end position="640"/>
    </location>
</feature>
<dbReference type="Pfam" id="PF02687">
    <property type="entry name" value="FtsX"/>
    <property type="match status" value="1"/>
</dbReference>
<evidence type="ECO:0000259" key="7">
    <source>
        <dbReference type="Pfam" id="PF02687"/>
    </source>
</evidence>
<feature type="transmembrane region" description="Helical" evidence="6">
    <location>
        <begin position="228"/>
        <end position="251"/>
    </location>
</feature>
<dbReference type="PaxDb" id="411470-RUMGNA_01462"/>
<evidence type="ECO:0000313" key="9">
    <source>
        <dbReference type="Proteomes" id="UP000004410"/>
    </source>
</evidence>
<dbReference type="eggNOG" id="COG0577">
    <property type="taxonomic scope" value="Bacteria"/>
</dbReference>
<comment type="caution">
    <text evidence="8">The sequence shown here is derived from an EMBL/GenBank/DDBJ whole genome shotgun (WGS) entry which is preliminary data.</text>
</comment>
<dbReference type="AlphaFoldDB" id="A7B1N6"/>
<dbReference type="InterPro" id="IPR052536">
    <property type="entry name" value="ABC-4_Integral_Memb_Prot"/>
</dbReference>
<name>A7B1N6_MEDG7</name>
<gene>
    <name evidence="8" type="ORF">RUMGNA_01462</name>
</gene>
<feature type="domain" description="ABC3 transporter permease C-terminal" evidence="7">
    <location>
        <begin position="59"/>
        <end position="171"/>
    </location>
</feature>
<dbReference type="PANTHER" id="PTHR46795:SF3">
    <property type="entry name" value="ABC TRANSPORTER PERMEASE"/>
    <property type="match status" value="1"/>
</dbReference>
<comment type="similarity">
    <text evidence="6">Belongs to the ABC-4 integral membrane protein family.</text>
</comment>
<feature type="transmembrane region" description="Helical" evidence="6">
    <location>
        <begin position="101"/>
        <end position="130"/>
    </location>
</feature>
<feature type="transmembrane region" description="Helical" evidence="6">
    <location>
        <begin position="55"/>
        <end position="80"/>
    </location>
</feature>
<dbReference type="PANTHER" id="PTHR46795">
    <property type="entry name" value="ABC TRANSPORTER PERMEASE-RELATED-RELATED"/>
    <property type="match status" value="1"/>
</dbReference>
<keyword evidence="5 6" id="KW-0472">Membrane</keyword>
<dbReference type="GO" id="GO:0005886">
    <property type="term" value="C:plasma membrane"/>
    <property type="evidence" value="ECO:0007669"/>
    <property type="project" value="UniProtKB-SubCell"/>
</dbReference>
<feature type="transmembrane region" description="Helical" evidence="6">
    <location>
        <begin position="17"/>
        <end position="35"/>
    </location>
</feature>
<keyword evidence="2 6" id="KW-1003">Cell membrane</keyword>
<dbReference type="EMBL" id="AAYG02000011">
    <property type="protein sequence ID" value="EDN78158.1"/>
    <property type="molecule type" value="Genomic_DNA"/>
</dbReference>
<feature type="transmembrane region" description="Helical" evidence="6">
    <location>
        <begin position="288"/>
        <end position="309"/>
    </location>
</feature>
<keyword evidence="4 6" id="KW-1133">Transmembrane helix</keyword>
<proteinExistence type="inferred from homology"/>
<dbReference type="PIRSF" id="PIRSF018968">
    <property type="entry name" value="ABC_permease_BceB"/>
    <property type="match status" value="1"/>
</dbReference>
<accession>A7B1N6</accession>
<reference evidence="8 9" key="2">
    <citation type="submission" date="2007-06" db="EMBL/GenBank/DDBJ databases">
        <title>Draft genome sequence of Ruminococcus gnavus (ATCC 29149).</title>
        <authorList>
            <person name="Sudarsanam P."/>
            <person name="Ley R."/>
            <person name="Guruge J."/>
            <person name="Turnbaugh P.J."/>
            <person name="Mahowald M."/>
            <person name="Liep D."/>
            <person name="Gordon J."/>
        </authorList>
    </citation>
    <scope>NUCLEOTIDE SEQUENCE [LARGE SCALE GENOMIC DNA]</scope>
    <source>
        <strain evidence="8 9">ATCC 29149</strain>
    </source>
</reference>
<evidence type="ECO:0000256" key="5">
    <source>
        <dbReference type="ARBA" id="ARBA00023136"/>
    </source>
</evidence>
<organism evidence="8 9">
    <name type="scientific">Mediterraneibacter gnavus (strain ATCC 29149 / DSM 114966 / JCM 6515 / VPI C7-9)</name>
    <name type="common">Ruminococcus gnavus</name>
    <dbReference type="NCBI Taxonomy" id="411470"/>
    <lineage>
        <taxon>Bacteria</taxon>
        <taxon>Bacillati</taxon>
        <taxon>Bacillota</taxon>
        <taxon>Clostridia</taxon>
        <taxon>Lachnospirales</taxon>
        <taxon>Lachnospiraceae</taxon>
        <taxon>Mediterraneibacter</taxon>
    </lineage>
</organism>
<comment type="subcellular location">
    <subcellularLocation>
        <location evidence="1 6">Cell membrane</location>
        <topology evidence="1 6">Multi-pass membrane protein</topology>
    </subcellularLocation>
</comment>
<sequence length="650" mass="74256">MYFNLAKKNIIRDWKNYLIYFVTVTLVIMLMYSFLTLSFSKDIIVMSENMEMLSLGISILSIFVALIGGFMIKHAINLVLLRRKKEIALYFLMGMEENTIIRIFLCENFLMGSGAFILGCILGVGLSIILKNLALGIFGFPIMYSIEISAKAIFLTTILFFGMFYFGLRSSIVNIKKSSIYTLLYDEIRNENIKIKKGKMLGRLLLIVLFEVGGLFCIKRVFSIQTNFAIVLLIIGVLLLLSGIFYFYKLFPEIYSYIMKKRTRWLLKKTNLFLYGQISSKCKAAGKIMAVTSMLLSVALVTLFSGLVMGEGYKVNLKSEYPFDVAVAIDSKVQSFDEVVKYVSNREKVKESFEYNLYEYPDISNKIDILGISDYNKLREILGLKKVNLEQGQYIVHCDTWKYIDTIRNNIKQAPVVDIGGKKLEGSCNRIYDEPMEQYRMTGTNGYALVVPDIILNNLETHKSRLVIDIIGEGNESLKSELNRFIRNEWNPQIDIVGNERITMSLSVQAWGIKNSLTGFTTFAFIGLYLSVIFIIFSATLLAFEQLERGKNSSKYYKILQMLGVDNTNCKRLVFKELAIFFGIPMCLPLILFVIVALGANQMFGEYILKIGVIPRYILVTLGIFALVYSLYFYLTYILFSRNIVDNTNP</sequence>
<feature type="transmembrane region" description="Helical" evidence="6">
    <location>
        <begin position="142"/>
        <end position="168"/>
    </location>
</feature>
<evidence type="ECO:0000256" key="4">
    <source>
        <dbReference type="ARBA" id="ARBA00022989"/>
    </source>
</evidence>
<evidence type="ECO:0000256" key="1">
    <source>
        <dbReference type="ARBA" id="ARBA00004651"/>
    </source>
</evidence>
<feature type="transmembrane region" description="Helical" evidence="6">
    <location>
        <begin position="578"/>
        <end position="598"/>
    </location>
</feature>
<dbReference type="GO" id="GO:0055085">
    <property type="term" value="P:transmembrane transport"/>
    <property type="evidence" value="ECO:0007669"/>
    <property type="project" value="UniProtKB-UniRule"/>
</dbReference>
<feature type="transmembrane region" description="Helical" evidence="6">
    <location>
        <begin position="204"/>
        <end position="222"/>
    </location>
</feature>
<evidence type="ECO:0000256" key="3">
    <source>
        <dbReference type="ARBA" id="ARBA00022692"/>
    </source>
</evidence>
<reference evidence="8 9" key="1">
    <citation type="submission" date="2007-04" db="EMBL/GenBank/DDBJ databases">
        <authorList>
            <person name="Fulton L."/>
            <person name="Clifton S."/>
            <person name="Fulton B."/>
            <person name="Xu J."/>
            <person name="Minx P."/>
            <person name="Pepin K.H."/>
            <person name="Johnson M."/>
            <person name="Thiruvilangam P."/>
            <person name="Bhonagiri V."/>
            <person name="Nash W.E."/>
            <person name="Mardis E.R."/>
            <person name="Wilson R.K."/>
        </authorList>
    </citation>
    <scope>NUCLEOTIDE SEQUENCE [LARGE SCALE GENOMIC DNA]</scope>
    <source>
        <strain evidence="8 9">ATCC 29149</strain>
    </source>
</reference>
<dbReference type="InterPro" id="IPR003838">
    <property type="entry name" value="ABC3_permease_C"/>
</dbReference>
<evidence type="ECO:0000256" key="2">
    <source>
        <dbReference type="ARBA" id="ARBA00022475"/>
    </source>
</evidence>
<keyword evidence="3 6" id="KW-0812">Transmembrane</keyword>
<feature type="transmembrane region" description="Helical" evidence="6">
    <location>
        <begin position="523"/>
        <end position="544"/>
    </location>
</feature>
<evidence type="ECO:0000313" key="8">
    <source>
        <dbReference type="EMBL" id="EDN78158.1"/>
    </source>
</evidence>
<protein>
    <submittedName>
        <fullName evidence="8">Efflux ABC transporter, permease protein</fullName>
    </submittedName>
</protein>